<keyword evidence="5" id="KW-1185">Reference proteome</keyword>
<comment type="caution">
    <text evidence="4">The sequence shown here is derived from an EMBL/GenBank/DDBJ whole genome shotgun (WGS) entry which is preliminary data.</text>
</comment>
<reference evidence="4 5" key="1">
    <citation type="submission" date="2020-07" db="EMBL/GenBank/DDBJ databases">
        <title>Draft genome and description of Corynebacterium haemomassiliense strain Marseile-Q3615 sp. nov.</title>
        <authorList>
            <person name="Boxberger M."/>
            <person name="La Scola B."/>
        </authorList>
    </citation>
    <scope>NUCLEOTIDE SEQUENCE [LARGE SCALE GENOMIC DNA]</scope>
    <source>
        <strain evidence="4 5">Marseille-Q3615</strain>
    </source>
</reference>
<evidence type="ECO:0000256" key="2">
    <source>
        <dbReference type="SAM" id="MobiDB-lite"/>
    </source>
</evidence>
<accession>A0A7W2EAH3</accession>
<keyword evidence="3" id="KW-0472">Membrane</keyword>
<dbReference type="Proteomes" id="UP000523682">
    <property type="component" value="Unassembled WGS sequence"/>
</dbReference>
<feature type="transmembrane region" description="Helical" evidence="3">
    <location>
        <begin position="76"/>
        <end position="95"/>
    </location>
</feature>
<feature type="region of interest" description="Disordered" evidence="2">
    <location>
        <begin position="1"/>
        <end position="37"/>
    </location>
</feature>
<feature type="region of interest" description="Disordered" evidence="2">
    <location>
        <begin position="155"/>
        <end position="226"/>
    </location>
</feature>
<evidence type="ECO:0000256" key="3">
    <source>
        <dbReference type="SAM" id="Phobius"/>
    </source>
</evidence>
<name>A0A7W2EAH3_9CORY</name>
<feature type="compositionally biased region" description="Polar residues" evidence="2">
    <location>
        <begin position="7"/>
        <end position="19"/>
    </location>
</feature>
<dbReference type="EMBL" id="JACDTZ010000001">
    <property type="protein sequence ID" value="MBA5244073.1"/>
    <property type="molecule type" value="Genomic_DNA"/>
</dbReference>
<dbReference type="RefSeq" id="WP_181888740.1">
    <property type="nucleotide sequence ID" value="NZ_JACDTZ010000001.1"/>
</dbReference>
<dbReference type="AlphaFoldDB" id="A0A7W2EAH3"/>
<evidence type="ECO:0008006" key="6">
    <source>
        <dbReference type="Google" id="ProtNLM"/>
    </source>
</evidence>
<evidence type="ECO:0000313" key="4">
    <source>
        <dbReference type="EMBL" id="MBA5244073.1"/>
    </source>
</evidence>
<protein>
    <recommendedName>
        <fullName evidence="6">Cell division protein FtsL</fullName>
    </recommendedName>
</protein>
<organism evidence="4 5">
    <name type="scientific">Corynebacterium haemomassiliense</name>
    <dbReference type="NCBI Taxonomy" id="2754726"/>
    <lineage>
        <taxon>Bacteria</taxon>
        <taxon>Bacillati</taxon>
        <taxon>Actinomycetota</taxon>
        <taxon>Actinomycetes</taxon>
        <taxon>Mycobacteriales</taxon>
        <taxon>Corynebacteriaceae</taxon>
        <taxon>Corynebacterium</taxon>
    </lineage>
</organism>
<keyword evidence="3" id="KW-0812">Transmembrane</keyword>
<keyword evidence="1" id="KW-0175">Coiled coil</keyword>
<proteinExistence type="predicted"/>
<keyword evidence="3" id="KW-1133">Transmembrane helix</keyword>
<feature type="coiled-coil region" evidence="1">
    <location>
        <begin position="102"/>
        <end position="129"/>
    </location>
</feature>
<feature type="compositionally biased region" description="Basic and acidic residues" evidence="2">
    <location>
        <begin position="186"/>
        <end position="196"/>
    </location>
</feature>
<sequence length="226" mass="24173">MAARPTRSATLTRTPGRTQGRTEHPASRVRTTPGVKPHVQRTKARGRLGSNQVVSVRGRRVATTKARSKFSSLSQIALPLLVIGIAAAMILSGIATTQTFAIQKLQAKEQQLANEVESLNRDLEDRRSSAALAQRADSMGMVLAGEPGVVAVNEEGHAEEQRPYNPESASKLVDVNGEGRPASRASSDDRATKELEDALTQRPGRAANAPRLDNLAPYQANVAAQP</sequence>
<gene>
    <name evidence="4" type="ORF">H0193_04450</name>
</gene>
<evidence type="ECO:0000313" key="5">
    <source>
        <dbReference type="Proteomes" id="UP000523682"/>
    </source>
</evidence>
<evidence type="ECO:0000256" key="1">
    <source>
        <dbReference type="SAM" id="Coils"/>
    </source>
</evidence>